<dbReference type="AlphaFoldDB" id="A0A323TMY1"/>
<dbReference type="GO" id="GO:0003677">
    <property type="term" value="F:DNA binding"/>
    <property type="evidence" value="ECO:0007669"/>
    <property type="project" value="UniProtKB-KW"/>
</dbReference>
<dbReference type="InterPro" id="IPR036388">
    <property type="entry name" value="WH-like_DNA-bd_sf"/>
</dbReference>
<dbReference type="Proteomes" id="UP000248214">
    <property type="component" value="Unassembled WGS sequence"/>
</dbReference>
<keyword evidence="2" id="KW-0238">DNA-binding</keyword>
<keyword evidence="3" id="KW-0804">Transcription</keyword>
<dbReference type="InterPro" id="IPR016032">
    <property type="entry name" value="Sig_transdc_resp-reg_C-effctor"/>
</dbReference>
<dbReference type="RefSeq" id="WP_110607708.1">
    <property type="nucleotide sequence ID" value="NZ_PDOD01000001.1"/>
</dbReference>
<dbReference type="GO" id="GO:0006355">
    <property type="term" value="P:regulation of DNA-templated transcription"/>
    <property type="evidence" value="ECO:0007669"/>
    <property type="project" value="InterPro"/>
</dbReference>
<gene>
    <name evidence="5" type="ORF">CR194_00590</name>
</gene>
<dbReference type="Pfam" id="PF00196">
    <property type="entry name" value="GerE"/>
    <property type="match status" value="1"/>
</dbReference>
<evidence type="ECO:0000259" key="4">
    <source>
        <dbReference type="PROSITE" id="PS50043"/>
    </source>
</evidence>
<dbReference type="EMBL" id="PDOD01000001">
    <property type="protein sequence ID" value="PYZ94073.1"/>
    <property type="molecule type" value="Genomic_DNA"/>
</dbReference>
<dbReference type="SMART" id="SM00421">
    <property type="entry name" value="HTH_LUXR"/>
    <property type="match status" value="1"/>
</dbReference>
<evidence type="ECO:0000313" key="5">
    <source>
        <dbReference type="EMBL" id="PYZ94073.1"/>
    </source>
</evidence>
<keyword evidence="1" id="KW-0805">Transcription regulation</keyword>
<evidence type="ECO:0000256" key="2">
    <source>
        <dbReference type="ARBA" id="ARBA00023125"/>
    </source>
</evidence>
<sequence>MRVLTGVGHELLRYGLIQLIKDVHLIESMVMTQTVEELVHALKKYQFDFIVIDDRLIKAGGLTNILSLLENQPSKKVFMFSHPVRELEKLIDDNIVDGLFYEHAPLNDLMVFFQKVIQGERAILRMYGDKENVEIIPNDLSKREEEIFNMKVRGYSVVDTARLLNISPKTVENHRRNIRKKLNIRKNHEWFEWGKRLGVI</sequence>
<evidence type="ECO:0000256" key="3">
    <source>
        <dbReference type="ARBA" id="ARBA00023163"/>
    </source>
</evidence>
<dbReference type="PANTHER" id="PTHR44688">
    <property type="entry name" value="DNA-BINDING TRANSCRIPTIONAL ACTIVATOR DEVR_DOSR"/>
    <property type="match status" value="1"/>
</dbReference>
<dbReference type="OrthoDB" id="9780153at2"/>
<feature type="domain" description="HTH luxR-type" evidence="4">
    <location>
        <begin position="133"/>
        <end position="198"/>
    </location>
</feature>
<evidence type="ECO:0000313" key="6">
    <source>
        <dbReference type="Proteomes" id="UP000248214"/>
    </source>
</evidence>
<dbReference type="PROSITE" id="PS50043">
    <property type="entry name" value="HTH_LUXR_2"/>
    <property type="match status" value="1"/>
</dbReference>
<reference evidence="5 6" key="1">
    <citation type="submission" date="2017-10" db="EMBL/GenBank/DDBJ databases">
        <title>Bacillus sp. nov., a halophilic bacterium isolated from a Keqin Lake.</title>
        <authorList>
            <person name="Wang H."/>
        </authorList>
    </citation>
    <scope>NUCLEOTIDE SEQUENCE [LARGE SCALE GENOMIC DNA]</scope>
    <source>
        <strain evidence="5 6">KQ-12</strain>
    </source>
</reference>
<dbReference type="Gene3D" id="3.40.50.2300">
    <property type="match status" value="1"/>
</dbReference>
<proteinExistence type="predicted"/>
<keyword evidence="6" id="KW-1185">Reference proteome</keyword>
<comment type="caution">
    <text evidence="5">The sequence shown here is derived from an EMBL/GenBank/DDBJ whole genome shotgun (WGS) entry which is preliminary data.</text>
</comment>
<name>A0A323TMY1_9BACI</name>
<dbReference type="PRINTS" id="PR00038">
    <property type="entry name" value="HTHLUXR"/>
</dbReference>
<organism evidence="5 6">
    <name type="scientific">Salipaludibacillus keqinensis</name>
    <dbReference type="NCBI Taxonomy" id="2045207"/>
    <lineage>
        <taxon>Bacteria</taxon>
        <taxon>Bacillati</taxon>
        <taxon>Bacillota</taxon>
        <taxon>Bacilli</taxon>
        <taxon>Bacillales</taxon>
        <taxon>Bacillaceae</taxon>
    </lineage>
</organism>
<protein>
    <recommendedName>
        <fullName evidence="4">HTH luxR-type domain-containing protein</fullName>
    </recommendedName>
</protein>
<dbReference type="SUPFAM" id="SSF46894">
    <property type="entry name" value="C-terminal effector domain of the bipartite response regulators"/>
    <property type="match status" value="1"/>
</dbReference>
<dbReference type="InterPro" id="IPR000792">
    <property type="entry name" value="Tscrpt_reg_LuxR_C"/>
</dbReference>
<dbReference type="CDD" id="cd06170">
    <property type="entry name" value="LuxR_C_like"/>
    <property type="match status" value="1"/>
</dbReference>
<dbReference type="Gene3D" id="1.10.10.10">
    <property type="entry name" value="Winged helix-like DNA-binding domain superfamily/Winged helix DNA-binding domain"/>
    <property type="match status" value="1"/>
</dbReference>
<dbReference type="PANTHER" id="PTHR44688:SF16">
    <property type="entry name" value="DNA-BINDING TRANSCRIPTIONAL ACTIVATOR DEVR_DOSR"/>
    <property type="match status" value="1"/>
</dbReference>
<accession>A0A323TMY1</accession>
<evidence type="ECO:0000256" key="1">
    <source>
        <dbReference type="ARBA" id="ARBA00023015"/>
    </source>
</evidence>